<dbReference type="Gene3D" id="3.30.450.20">
    <property type="entry name" value="PAS domain"/>
    <property type="match status" value="2"/>
</dbReference>
<dbReference type="RefSeq" id="WP_320501356.1">
    <property type="nucleotide sequence ID" value="NZ_JAXCLX010000002.1"/>
</dbReference>
<dbReference type="CDD" id="cd00130">
    <property type="entry name" value="PAS"/>
    <property type="match status" value="2"/>
</dbReference>
<feature type="domain" description="PAC" evidence="3">
    <location>
        <begin position="612"/>
        <end position="664"/>
    </location>
</feature>
<feature type="transmembrane region" description="Helical" evidence="1">
    <location>
        <begin position="7"/>
        <end position="27"/>
    </location>
</feature>
<dbReference type="PANTHER" id="PTHR44757:SF2">
    <property type="entry name" value="BIOFILM ARCHITECTURE MAINTENANCE PROTEIN MBAA"/>
    <property type="match status" value="1"/>
</dbReference>
<dbReference type="Pfam" id="PF00563">
    <property type="entry name" value="EAL"/>
    <property type="match status" value="1"/>
</dbReference>
<keyword evidence="7" id="KW-1185">Reference proteome</keyword>
<evidence type="ECO:0000313" key="7">
    <source>
        <dbReference type="Proteomes" id="UP001271769"/>
    </source>
</evidence>
<feature type="domain" description="GGDEF" evidence="5">
    <location>
        <begin position="696"/>
        <end position="830"/>
    </location>
</feature>
<feature type="domain" description="PAC" evidence="3">
    <location>
        <begin position="490"/>
        <end position="542"/>
    </location>
</feature>
<dbReference type="NCBIfam" id="TIGR00229">
    <property type="entry name" value="sensory_box"/>
    <property type="match status" value="2"/>
</dbReference>
<dbReference type="PANTHER" id="PTHR44757">
    <property type="entry name" value="DIGUANYLATE CYCLASE DGCP"/>
    <property type="match status" value="1"/>
</dbReference>
<feature type="transmembrane region" description="Helical" evidence="1">
    <location>
        <begin position="47"/>
        <end position="66"/>
    </location>
</feature>
<dbReference type="SUPFAM" id="SSF55785">
    <property type="entry name" value="PYP-like sensor domain (PAS domain)"/>
    <property type="match status" value="2"/>
</dbReference>
<dbReference type="SUPFAM" id="SSF141868">
    <property type="entry name" value="EAL domain-like"/>
    <property type="match status" value="1"/>
</dbReference>
<dbReference type="CDD" id="cd01949">
    <property type="entry name" value="GGDEF"/>
    <property type="match status" value="1"/>
</dbReference>
<proteinExistence type="predicted"/>
<dbReference type="InterPro" id="IPR035965">
    <property type="entry name" value="PAS-like_dom_sf"/>
</dbReference>
<dbReference type="InterPro" id="IPR043128">
    <property type="entry name" value="Rev_trsase/Diguanyl_cyclase"/>
</dbReference>
<comment type="caution">
    <text evidence="6">The sequence shown here is derived from an EMBL/GenBank/DDBJ whole genome shotgun (WGS) entry which is preliminary data.</text>
</comment>
<dbReference type="InterPro" id="IPR052155">
    <property type="entry name" value="Biofilm_reg_signaling"/>
</dbReference>
<dbReference type="InterPro" id="IPR000160">
    <property type="entry name" value="GGDEF_dom"/>
</dbReference>
<dbReference type="Gene3D" id="3.30.70.270">
    <property type="match status" value="1"/>
</dbReference>
<dbReference type="PROSITE" id="PS50112">
    <property type="entry name" value="PAS"/>
    <property type="match status" value="1"/>
</dbReference>
<evidence type="ECO:0000259" key="4">
    <source>
        <dbReference type="PROSITE" id="PS50883"/>
    </source>
</evidence>
<feature type="transmembrane region" description="Helical" evidence="1">
    <location>
        <begin position="87"/>
        <end position="107"/>
    </location>
</feature>
<dbReference type="SMART" id="SM00052">
    <property type="entry name" value="EAL"/>
    <property type="match status" value="1"/>
</dbReference>
<dbReference type="InterPro" id="IPR029787">
    <property type="entry name" value="Nucleotide_cyclase"/>
</dbReference>
<dbReference type="Proteomes" id="UP001271769">
    <property type="component" value="Unassembled WGS sequence"/>
</dbReference>
<feature type="domain" description="EAL" evidence="4">
    <location>
        <begin position="839"/>
        <end position="1093"/>
    </location>
</feature>
<evidence type="ECO:0000313" key="6">
    <source>
        <dbReference type="EMBL" id="MDY0872885.1"/>
    </source>
</evidence>
<dbReference type="InterPro" id="IPR001633">
    <property type="entry name" value="EAL_dom"/>
</dbReference>
<dbReference type="EMBL" id="JAXCLX010000002">
    <property type="protein sequence ID" value="MDY0872885.1"/>
    <property type="molecule type" value="Genomic_DNA"/>
</dbReference>
<evidence type="ECO:0000259" key="5">
    <source>
        <dbReference type="PROSITE" id="PS50887"/>
    </source>
</evidence>
<keyword evidence="1" id="KW-0472">Membrane</keyword>
<keyword evidence="1" id="KW-0812">Transmembrane</keyword>
<name>A0ABU5E109_9PROT</name>
<dbReference type="InterPro" id="IPR000700">
    <property type="entry name" value="PAS-assoc_C"/>
</dbReference>
<dbReference type="SMART" id="SM00086">
    <property type="entry name" value="PAC"/>
    <property type="match status" value="2"/>
</dbReference>
<evidence type="ECO:0000256" key="1">
    <source>
        <dbReference type="SAM" id="Phobius"/>
    </source>
</evidence>
<evidence type="ECO:0000259" key="3">
    <source>
        <dbReference type="PROSITE" id="PS50113"/>
    </source>
</evidence>
<dbReference type="Pfam" id="PF00990">
    <property type="entry name" value="GGDEF"/>
    <property type="match status" value="1"/>
</dbReference>
<sequence length="1104" mass="121775">MSHRKRIRLIALIAAAYALGGSLWIVASDRLLANLQNDSFGSSFGTLKGLAFVGVTTALLAIALRFMPGNSEKDAAPLAPRSLWPSLVAIAALAVAVGLVAFTTYRLQIDSNKRDTLQNLQAVARLKVTGLSQWLADRRSDAESTGHDRLLQEAIHQWRRSGTEADRAVTLQALRDVKLSHGFARVNLMTGNGDLLLNTNPNEQLPLDLPEIARAANARHQTIFVDLYRDKADGAVHFGFAVPIATLDGADARGRDVILFDLHAADFIDPFLSGWPLPGKRGQLVLARRENDNVLVLNSLQDRPDSALRLIIPMAHRDAPVVQYLTRGEHQTEGVDYRGIPVLAAMLSVPRTEWILAAKIDVDAALAGVERRTIVVSISTLAGLIALIATIAYLWQSRRLQAALLVASARQATEIAEERFRATFEQAPVGIAHLAFDGRILRANAEYCRIKGQPLPALQEVGVIELSAPEDRARDLELLTSFRKGEIATYQGEHRGYRDDGTEVWFTVSISLVRDKAGQPDYLIDVITDITERKRSEKSLKRASTVFQNTQEGIVVTDAGGDILSVNPAFQAITGYSEAELIGKNMRVLQSGQHDRDFYRDMWQRIATEGSWQGEIWNRRKGGAPYPEFLTISTIKDETGQPMGYVGTFIDITGIKETESRLVHLAHHDALTGLPNRLLVMSRLEFAIQVSKRKKTSGAVMFLDLDRFKNVNDSLGHPAGDELLLAVTKRLGARLRASDTLARLGGDEFLILLQDVKNPSAVASLADAILLQFEEPFTLTGGHEVYIGTSIGISLFPEDGDQADEIVKNADAALYRAKEEGRGIYRFYTAALTDKANERLSMERRLRRALERDEFLLHYQPLIRIADRRIVGFEALARWQEPGNGLIPPGSFIPLAEETGIILPLGERVLRMACRQMKSWLDAGHDIATMAVNLSPRQFHLPDIDEIVSGILTETGLPAQYLELELTESALIEQGIGAEMRLAALRKLGVRVAIDDFGTGYSSLSYLKRFPINKLKVDQSFVRDIPSDPADMEITSAIIGLARNLRLDCIAEGVETEAQLDFLRQQDCDFAQGYLFSKPVPAADAESLLGHGIEMHAPMARSSF</sequence>
<dbReference type="NCBIfam" id="TIGR00254">
    <property type="entry name" value="GGDEF"/>
    <property type="match status" value="1"/>
</dbReference>
<keyword evidence="1" id="KW-1133">Transmembrane helix</keyword>
<dbReference type="Pfam" id="PF13426">
    <property type="entry name" value="PAS_9"/>
    <property type="match status" value="1"/>
</dbReference>
<dbReference type="CDD" id="cd01948">
    <property type="entry name" value="EAL"/>
    <property type="match status" value="1"/>
</dbReference>
<gene>
    <name evidence="6" type="ORF">SMD31_13165</name>
</gene>
<dbReference type="SUPFAM" id="SSF55073">
    <property type="entry name" value="Nucleotide cyclase"/>
    <property type="match status" value="1"/>
</dbReference>
<dbReference type="Pfam" id="PF08448">
    <property type="entry name" value="PAS_4"/>
    <property type="match status" value="1"/>
</dbReference>
<reference evidence="6 7" key="1">
    <citation type="journal article" date="2013" name="Antonie Van Leeuwenhoek">
        <title>Dongia rigui sp. nov., isolated from freshwater of a large wetland in Korea.</title>
        <authorList>
            <person name="Baik K.S."/>
            <person name="Hwang Y.M."/>
            <person name="Choi J.S."/>
            <person name="Kwon J."/>
            <person name="Seong C.N."/>
        </authorList>
    </citation>
    <scope>NUCLEOTIDE SEQUENCE [LARGE SCALE GENOMIC DNA]</scope>
    <source>
        <strain evidence="6 7">04SU4-P</strain>
    </source>
</reference>
<feature type="domain" description="PAS" evidence="2">
    <location>
        <begin position="539"/>
        <end position="610"/>
    </location>
</feature>
<dbReference type="PROSITE" id="PS50883">
    <property type="entry name" value="EAL"/>
    <property type="match status" value="1"/>
</dbReference>
<dbReference type="PROSITE" id="PS50113">
    <property type="entry name" value="PAC"/>
    <property type="match status" value="2"/>
</dbReference>
<dbReference type="SMART" id="SM00267">
    <property type="entry name" value="GGDEF"/>
    <property type="match status" value="1"/>
</dbReference>
<evidence type="ECO:0000259" key="2">
    <source>
        <dbReference type="PROSITE" id="PS50112"/>
    </source>
</evidence>
<dbReference type="InterPro" id="IPR035919">
    <property type="entry name" value="EAL_sf"/>
</dbReference>
<dbReference type="InterPro" id="IPR000014">
    <property type="entry name" value="PAS"/>
</dbReference>
<dbReference type="InterPro" id="IPR001610">
    <property type="entry name" value="PAC"/>
</dbReference>
<dbReference type="Gene3D" id="3.20.20.450">
    <property type="entry name" value="EAL domain"/>
    <property type="match status" value="1"/>
</dbReference>
<dbReference type="InterPro" id="IPR013656">
    <property type="entry name" value="PAS_4"/>
</dbReference>
<dbReference type="SMART" id="SM00091">
    <property type="entry name" value="PAS"/>
    <property type="match status" value="2"/>
</dbReference>
<accession>A0ABU5E109</accession>
<dbReference type="PROSITE" id="PS50887">
    <property type="entry name" value="GGDEF"/>
    <property type="match status" value="1"/>
</dbReference>
<protein>
    <submittedName>
        <fullName evidence="6">EAL domain-containing protein</fullName>
    </submittedName>
</protein>
<organism evidence="6 7">
    <name type="scientific">Dongia rigui</name>
    <dbReference type="NCBI Taxonomy" id="940149"/>
    <lineage>
        <taxon>Bacteria</taxon>
        <taxon>Pseudomonadati</taxon>
        <taxon>Pseudomonadota</taxon>
        <taxon>Alphaproteobacteria</taxon>
        <taxon>Rhodospirillales</taxon>
        <taxon>Dongiaceae</taxon>
        <taxon>Dongia</taxon>
    </lineage>
</organism>
<feature type="transmembrane region" description="Helical" evidence="1">
    <location>
        <begin position="374"/>
        <end position="395"/>
    </location>
</feature>